<keyword evidence="2" id="KW-1185">Reference proteome</keyword>
<evidence type="ECO:0000313" key="1">
    <source>
        <dbReference type="EMBL" id="MCI83769.1"/>
    </source>
</evidence>
<accession>A0A392V916</accession>
<protein>
    <submittedName>
        <fullName evidence="1">Uncharacterized protein</fullName>
    </submittedName>
</protein>
<dbReference type="AlphaFoldDB" id="A0A392V916"/>
<feature type="non-terminal residue" evidence="1">
    <location>
        <position position="28"/>
    </location>
</feature>
<proteinExistence type="predicted"/>
<reference evidence="1 2" key="1">
    <citation type="journal article" date="2018" name="Front. Plant Sci.">
        <title>Red Clover (Trifolium pratense) and Zigzag Clover (T. medium) - A Picture of Genomic Similarities and Differences.</title>
        <authorList>
            <person name="Dluhosova J."/>
            <person name="Istvanek J."/>
            <person name="Nedelnik J."/>
            <person name="Repkova J."/>
        </authorList>
    </citation>
    <scope>NUCLEOTIDE SEQUENCE [LARGE SCALE GENOMIC DNA]</scope>
    <source>
        <strain evidence="2">cv. 10/8</strain>
        <tissue evidence="1">Leaf</tissue>
    </source>
</reference>
<organism evidence="1 2">
    <name type="scientific">Trifolium medium</name>
    <dbReference type="NCBI Taxonomy" id="97028"/>
    <lineage>
        <taxon>Eukaryota</taxon>
        <taxon>Viridiplantae</taxon>
        <taxon>Streptophyta</taxon>
        <taxon>Embryophyta</taxon>
        <taxon>Tracheophyta</taxon>
        <taxon>Spermatophyta</taxon>
        <taxon>Magnoliopsida</taxon>
        <taxon>eudicotyledons</taxon>
        <taxon>Gunneridae</taxon>
        <taxon>Pentapetalae</taxon>
        <taxon>rosids</taxon>
        <taxon>fabids</taxon>
        <taxon>Fabales</taxon>
        <taxon>Fabaceae</taxon>
        <taxon>Papilionoideae</taxon>
        <taxon>50 kb inversion clade</taxon>
        <taxon>NPAAA clade</taxon>
        <taxon>Hologalegina</taxon>
        <taxon>IRL clade</taxon>
        <taxon>Trifolieae</taxon>
        <taxon>Trifolium</taxon>
    </lineage>
</organism>
<comment type="caution">
    <text evidence="1">The sequence shown here is derived from an EMBL/GenBank/DDBJ whole genome shotgun (WGS) entry which is preliminary data.</text>
</comment>
<dbReference type="EMBL" id="LXQA011075076">
    <property type="protein sequence ID" value="MCI83769.1"/>
    <property type="molecule type" value="Genomic_DNA"/>
</dbReference>
<dbReference type="Proteomes" id="UP000265520">
    <property type="component" value="Unassembled WGS sequence"/>
</dbReference>
<name>A0A392V916_9FABA</name>
<evidence type="ECO:0000313" key="2">
    <source>
        <dbReference type="Proteomes" id="UP000265520"/>
    </source>
</evidence>
<sequence>MHDAQLGLARRAVLPCLVLFSSSVGAAR</sequence>